<gene>
    <name evidence="6" type="ORF">RhiXN_05810</name>
</gene>
<evidence type="ECO:0000256" key="1">
    <source>
        <dbReference type="ARBA" id="ARBA00022730"/>
    </source>
</evidence>
<dbReference type="AlphaFoldDB" id="A0A8H8NVG9"/>
<dbReference type="GO" id="GO:0019843">
    <property type="term" value="F:rRNA binding"/>
    <property type="evidence" value="ECO:0007669"/>
    <property type="project" value="UniProtKB-KW"/>
</dbReference>
<evidence type="ECO:0000256" key="3">
    <source>
        <dbReference type="ARBA" id="ARBA00022980"/>
    </source>
</evidence>
<evidence type="ECO:0000313" key="7">
    <source>
        <dbReference type="Proteomes" id="UP000650533"/>
    </source>
</evidence>
<dbReference type="Gene3D" id="3.10.290.10">
    <property type="entry name" value="RNA-binding S4 domain"/>
    <property type="match status" value="1"/>
</dbReference>
<dbReference type="InterPro" id="IPR018079">
    <property type="entry name" value="Ribosomal_uS4_CS"/>
</dbReference>
<dbReference type="InterPro" id="IPR036986">
    <property type="entry name" value="S4_RNA-bd_sf"/>
</dbReference>
<evidence type="ECO:0000256" key="4">
    <source>
        <dbReference type="ARBA" id="ARBA00023274"/>
    </source>
</evidence>
<sequence length="159" mass="17839">MYRRTSIVNFCGDDCNCAPDTCKAGKQLTFGQSGIDQSDQELRASSSQNPRKHYFSNVGPPNDTYEPITETDSRETFPALVPSFRFTQHPPVDFLHDDESSQSIRAESFSLNGALLSPTPVTSLMLVEVERRLDVFIFRCCFATSAWQARQLVVHGKLN</sequence>
<dbReference type="GO" id="GO:1990904">
    <property type="term" value="C:ribonucleoprotein complex"/>
    <property type="evidence" value="ECO:0007669"/>
    <property type="project" value="UniProtKB-KW"/>
</dbReference>
<name>A0A8H8NVG9_9AGAM</name>
<keyword evidence="4" id="KW-0687">Ribonucleoprotein</keyword>
<dbReference type="KEGG" id="rsx:RhiXN_05810"/>
<reference evidence="6" key="1">
    <citation type="submission" date="2020-05" db="EMBL/GenBank/DDBJ databases">
        <title>Evolutionary and genomic comparisons of hybrid uninucleate and nonhybrid Rhizoctonia fungi.</title>
        <authorList>
            <person name="Li C."/>
            <person name="Chen X."/>
        </authorList>
    </citation>
    <scope>NUCLEOTIDE SEQUENCE</scope>
    <source>
        <strain evidence="6">AG-1 IA</strain>
    </source>
</reference>
<keyword evidence="2" id="KW-0694">RNA-binding</keyword>
<proteinExistence type="predicted"/>
<keyword evidence="3 6" id="KW-0689">Ribosomal protein</keyword>
<dbReference type="SUPFAM" id="SSF55174">
    <property type="entry name" value="Alpha-L RNA-binding motif"/>
    <property type="match status" value="1"/>
</dbReference>
<feature type="region of interest" description="Disordered" evidence="5">
    <location>
        <begin position="33"/>
        <end position="69"/>
    </location>
</feature>
<evidence type="ECO:0000256" key="5">
    <source>
        <dbReference type="SAM" id="MobiDB-lite"/>
    </source>
</evidence>
<dbReference type="CDD" id="cd00165">
    <property type="entry name" value="S4"/>
    <property type="match status" value="1"/>
</dbReference>
<dbReference type="RefSeq" id="XP_043181058.1">
    <property type="nucleotide sequence ID" value="XM_043325626.1"/>
</dbReference>
<evidence type="ECO:0000256" key="2">
    <source>
        <dbReference type="ARBA" id="ARBA00022884"/>
    </source>
</evidence>
<dbReference type="PROSITE" id="PS00632">
    <property type="entry name" value="RIBOSOMAL_S4"/>
    <property type="match status" value="1"/>
</dbReference>
<dbReference type="Proteomes" id="UP000650533">
    <property type="component" value="Chromosome 6"/>
</dbReference>
<keyword evidence="1" id="KW-0699">rRNA-binding</keyword>
<organism evidence="6 7">
    <name type="scientific">Rhizoctonia solani</name>
    <dbReference type="NCBI Taxonomy" id="456999"/>
    <lineage>
        <taxon>Eukaryota</taxon>
        <taxon>Fungi</taxon>
        <taxon>Dikarya</taxon>
        <taxon>Basidiomycota</taxon>
        <taxon>Agaricomycotina</taxon>
        <taxon>Agaricomycetes</taxon>
        <taxon>Cantharellales</taxon>
        <taxon>Ceratobasidiaceae</taxon>
        <taxon>Rhizoctonia</taxon>
    </lineage>
</organism>
<dbReference type="GO" id="GO:0005840">
    <property type="term" value="C:ribosome"/>
    <property type="evidence" value="ECO:0007669"/>
    <property type="project" value="UniProtKB-KW"/>
</dbReference>
<feature type="compositionally biased region" description="Polar residues" evidence="5">
    <location>
        <begin position="33"/>
        <end position="49"/>
    </location>
</feature>
<protein>
    <submittedName>
        <fullName evidence="6">37S ribosomal protein S22, mitochondrial</fullName>
    </submittedName>
</protein>
<dbReference type="GeneID" id="67028089"/>
<accession>A0A8H8NVG9</accession>
<dbReference type="EMBL" id="CP059663">
    <property type="protein sequence ID" value="QRW20821.1"/>
    <property type="molecule type" value="Genomic_DNA"/>
</dbReference>
<evidence type="ECO:0000313" key="6">
    <source>
        <dbReference type="EMBL" id="QRW20821.1"/>
    </source>
</evidence>